<accession>A0A0A9H1U1</accession>
<dbReference type="EMBL" id="GBRH01168132">
    <property type="protein sequence ID" value="JAE29764.1"/>
    <property type="molecule type" value="Transcribed_RNA"/>
</dbReference>
<dbReference type="AlphaFoldDB" id="A0A0A9H1U1"/>
<protein>
    <submittedName>
        <fullName evidence="1">Uncharacterized protein</fullName>
    </submittedName>
</protein>
<proteinExistence type="predicted"/>
<reference evidence="1" key="1">
    <citation type="submission" date="2014-09" db="EMBL/GenBank/DDBJ databases">
        <authorList>
            <person name="Magalhaes I.L.F."/>
            <person name="Oliveira U."/>
            <person name="Santos F.R."/>
            <person name="Vidigal T.H.D.A."/>
            <person name="Brescovit A.D."/>
            <person name="Santos A.J."/>
        </authorList>
    </citation>
    <scope>NUCLEOTIDE SEQUENCE</scope>
    <source>
        <tissue evidence="1">Shoot tissue taken approximately 20 cm above the soil surface</tissue>
    </source>
</reference>
<sequence>MLSAITCKMKRSIHYTVCQMFKMAFAMLHGMY</sequence>
<evidence type="ECO:0000313" key="1">
    <source>
        <dbReference type="EMBL" id="JAE29764.1"/>
    </source>
</evidence>
<reference evidence="1" key="2">
    <citation type="journal article" date="2015" name="Data Brief">
        <title>Shoot transcriptome of the giant reed, Arundo donax.</title>
        <authorList>
            <person name="Barrero R.A."/>
            <person name="Guerrero F.D."/>
            <person name="Moolhuijzen P."/>
            <person name="Goolsby J.A."/>
            <person name="Tidwell J."/>
            <person name="Bellgard S.E."/>
            <person name="Bellgard M.I."/>
        </authorList>
    </citation>
    <scope>NUCLEOTIDE SEQUENCE</scope>
    <source>
        <tissue evidence="1">Shoot tissue taken approximately 20 cm above the soil surface</tissue>
    </source>
</reference>
<organism evidence="1">
    <name type="scientific">Arundo donax</name>
    <name type="common">Giant reed</name>
    <name type="synonym">Donax arundinaceus</name>
    <dbReference type="NCBI Taxonomy" id="35708"/>
    <lineage>
        <taxon>Eukaryota</taxon>
        <taxon>Viridiplantae</taxon>
        <taxon>Streptophyta</taxon>
        <taxon>Embryophyta</taxon>
        <taxon>Tracheophyta</taxon>
        <taxon>Spermatophyta</taxon>
        <taxon>Magnoliopsida</taxon>
        <taxon>Liliopsida</taxon>
        <taxon>Poales</taxon>
        <taxon>Poaceae</taxon>
        <taxon>PACMAD clade</taxon>
        <taxon>Arundinoideae</taxon>
        <taxon>Arundineae</taxon>
        <taxon>Arundo</taxon>
    </lineage>
</organism>
<name>A0A0A9H1U1_ARUDO</name>